<reference evidence="2 3" key="1">
    <citation type="journal article" date="2019" name="Nat. Ecol. Evol.">
        <title>Megaphylogeny resolves global patterns of mushroom evolution.</title>
        <authorList>
            <person name="Varga T."/>
            <person name="Krizsan K."/>
            <person name="Foldi C."/>
            <person name="Dima B."/>
            <person name="Sanchez-Garcia M."/>
            <person name="Sanchez-Ramirez S."/>
            <person name="Szollosi G.J."/>
            <person name="Szarkandi J.G."/>
            <person name="Papp V."/>
            <person name="Albert L."/>
            <person name="Andreopoulos W."/>
            <person name="Angelini C."/>
            <person name="Antonin V."/>
            <person name="Barry K.W."/>
            <person name="Bougher N.L."/>
            <person name="Buchanan P."/>
            <person name="Buyck B."/>
            <person name="Bense V."/>
            <person name="Catcheside P."/>
            <person name="Chovatia M."/>
            <person name="Cooper J."/>
            <person name="Damon W."/>
            <person name="Desjardin D."/>
            <person name="Finy P."/>
            <person name="Geml J."/>
            <person name="Haridas S."/>
            <person name="Hughes K."/>
            <person name="Justo A."/>
            <person name="Karasinski D."/>
            <person name="Kautmanova I."/>
            <person name="Kiss B."/>
            <person name="Kocsube S."/>
            <person name="Kotiranta H."/>
            <person name="LaButti K.M."/>
            <person name="Lechner B.E."/>
            <person name="Liimatainen K."/>
            <person name="Lipzen A."/>
            <person name="Lukacs Z."/>
            <person name="Mihaltcheva S."/>
            <person name="Morgado L.N."/>
            <person name="Niskanen T."/>
            <person name="Noordeloos M.E."/>
            <person name="Ohm R.A."/>
            <person name="Ortiz-Santana B."/>
            <person name="Ovrebo C."/>
            <person name="Racz N."/>
            <person name="Riley R."/>
            <person name="Savchenko A."/>
            <person name="Shiryaev A."/>
            <person name="Soop K."/>
            <person name="Spirin V."/>
            <person name="Szebenyi C."/>
            <person name="Tomsovsky M."/>
            <person name="Tulloss R.E."/>
            <person name="Uehling J."/>
            <person name="Grigoriev I.V."/>
            <person name="Vagvolgyi C."/>
            <person name="Papp T."/>
            <person name="Martin F.M."/>
            <person name="Miettinen O."/>
            <person name="Hibbett D.S."/>
            <person name="Nagy L.G."/>
        </authorList>
    </citation>
    <scope>NUCLEOTIDE SEQUENCE [LARGE SCALE GENOMIC DNA]</scope>
    <source>
        <strain evidence="2 3">CBS 166.37</strain>
    </source>
</reference>
<dbReference type="STRING" id="68775.A0A5C3MQG0"/>
<dbReference type="OrthoDB" id="6431331at2759"/>
<dbReference type="Proteomes" id="UP000308652">
    <property type="component" value="Unassembled WGS sequence"/>
</dbReference>
<dbReference type="AlphaFoldDB" id="A0A5C3MQG0"/>
<dbReference type="SUPFAM" id="SSF53474">
    <property type="entry name" value="alpha/beta-Hydrolases"/>
    <property type="match status" value="1"/>
</dbReference>
<evidence type="ECO:0000313" key="2">
    <source>
        <dbReference type="EMBL" id="TFK43461.1"/>
    </source>
</evidence>
<protein>
    <recommendedName>
        <fullName evidence="4">Alpha/Beta hydrolase protein</fullName>
    </recommendedName>
</protein>
<proteinExistence type="predicted"/>
<dbReference type="PANTHER" id="PTHR37471">
    <property type="entry name" value="UNNAMED PRODUCT"/>
    <property type="match status" value="1"/>
</dbReference>
<name>A0A5C3MQG0_9AGAR</name>
<keyword evidence="3" id="KW-1185">Reference proteome</keyword>
<organism evidence="2 3">
    <name type="scientific">Crucibulum laeve</name>
    <dbReference type="NCBI Taxonomy" id="68775"/>
    <lineage>
        <taxon>Eukaryota</taxon>
        <taxon>Fungi</taxon>
        <taxon>Dikarya</taxon>
        <taxon>Basidiomycota</taxon>
        <taxon>Agaricomycotina</taxon>
        <taxon>Agaricomycetes</taxon>
        <taxon>Agaricomycetidae</taxon>
        <taxon>Agaricales</taxon>
        <taxon>Agaricineae</taxon>
        <taxon>Nidulariaceae</taxon>
        <taxon>Crucibulum</taxon>
    </lineage>
</organism>
<sequence>MSETDIAELPVPKRTRTSCFYLVLFLAVAPLWSSILFAWGFVVYALNTGKIWSFKWPGRVLFAVSVCETFFSVYHFHLSRYVAGPSPYGPGNLLEIQAAYTRLLKAGLANLPEDGGDEESLVAERPGSPAETIVQLERNDPRAVDFRNSLRTWFRKVPWSSIKSGNIEKWLYWAMYNANLPPPHEIPESHQAAVSDALELLQKRLGWKLESGTNPDVEPMRLTIDKVFILWRPLSYYALVSAINRGLKMMYRRKWSVHHRSLDGLEYLIRVPKQWDPITGPRPLVFIHGLGLGLLQYHLLVSHLFRSLTDRPILVLLQPQISQDFFHPRFLKPMSRHEAADRLAKVLHDLGWAHMDSESDTTTDVDSEEEKEVQKVLVGKRRGVTMLSHSNGSYTHAWMLKGYPKMVARSCFADPVTFCSWEGDVCYNFMYRPAMTGMELLMRYFVGSEIGVANLLGRHFDWVSNSLWFEEIPNARDPSKTLFLLGGADAILNSERVKRYLTSHGVRKGLWYDPNGRHGQALIAGGPGHAEIFRWLQEHEHL</sequence>
<dbReference type="PANTHER" id="PTHR37471:SF1">
    <property type="entry name" value="AB HYDROLASE-1 DOMAIN-CONTAINING PROTEIN"/>
    <property type="match status" value="1"/>
</dbReference>
<feature type="transmembrane region" description="Helical" evidence="1">
    <location>
        <begin position="20"/>
        <end position="46"/>
    </location>
</feature>
<evidence type="ECO:0008006" key="4">
    <source>
        <dbReference type="Google" id="ProtNLM"/>
    </source>
</evidence>
<dbReference type="InterPro" id="IPR029058">
    <property type="entry name" value="AB_hydrolase_fold"/>
</dbReference>
<keyword evidence="1" id="KW-1133">Transmembrane helix</keyword>
<evidence type="ECO:0000313" key="3">
    <source>
        <dbReference type="Proteomes" id="UP000308652"/>
    </source>
</evidence>
<evidence type="ECO:0000256" key="1">
    <source>
        <dbReference type="SAM" id="Phobius"/>
    </source>
</evidence>
<accession>A0A5C3MQG0</accession>
<keyword evidence="1" id="KW-0472">Membrane</keyword>
<dbReference type="EMBL" id="ML213591">
    <property type="protein sequence ID" value="TFK43461.1"/>
    <property type="molecule type" value="Genomic_DNA"/>
</dbReference>
<gene>
    <name evidence="2" type="ORF">BDQ12DRAFT_702584</name>
</gene>
<keyword evidence="1" id="KW-0812">Transmembrane</keyword>
<dbReference type="Gene3D" id="3.40.50.1820">
    <property type="entry name" value="alpha/beta hydrolase"/>
    <property type="match status" value="1"/>
</dbReference>